<dbReference type="GO" id="GO:0044281">
    <property type="term" value="P:small molecule metabolic process"/>
    <property type="evidence" value="ECO:0007669"/>
    <property type="project" value="UniProtKB-ARBA"/>
</dbReference>
<proteinExistence type="predicted"/>
<evidence type="ECO:0000313" key="5">
    <source>
        <dbReference type="Proteomes" id="UP000027604"/>
    </source>
</evidence>
<name>W0V2R8_9BURK</name>
<dbReference type="KEGG" id="jag:GJA_901"/>
<reference evidence="4 5" key="1">
    <citation type="journal article" date="2015" name="Genome Announc.">
        <title>Genome Sequence of Mushroom Soft-Rot Pathogen Janthinobacterium agaricidamnosum.</title>
        <authorList>
            <person name="Graupner K."/>
            <person name="Lackner G."/>
            <person name="Hertweck C."/>
        </authorList>
    </citation>
    <scope>NUCLEOTIDE SEQUENCE [LARGE SCALE GENOMIC DNA]</scope>
    <source>
        <strain evidence="5">NBRC 102515 / DSM 9628</strain>
    </source>
</reference>
<dbReference type="InterPro" id="IPR023214">
    <property type="entry name" value="HAD_sf"/>
</dbReference>
<dbReference type="eggNOG" id="COG1011">
    <property type="taxonomic scope" value="Bacteria"/>
</dbReference>
<organism evidence="4 5">
    <name type="scientific">Janthinobacterium agaricidamnosum NBRC 102515 = DSM 9628</name>
    <dbReference type="NCBI Taxonomy" id="1349767"/>
    <lineage>
        <taxon>Bacteria</taxon>
        <taxon>Pseudomonadati</taxon>
        <taxon>Pseudomonadota</taxon>
        <taxon>Betaproteobacteria</taxon>
        <taxon>Burkholderiales</taxon>
        <taxon>Oxalobacteraceae</taxon>
        <taxon>Janthinobacterium</taxon>
    </lineage>
</organism>
<keyword evidence="3" id="KW-0460">Magnesium</keyword>
<dbReference type="InterPro" id="IPR036412">
    <property type="entry name" value="HAD-like_sf"/>
</dbReference>
<dbReference type="PANTHER" id="PTHR46470:SF4">
    <property type="entry name" value="5-AMINO-6-(5-PHOSPHO-D-RIBITYLAMINO)URACIL PHOSPHATASE YIGB"/>
    <property type="match status" value="1"/>
</dbReference>
<dbReference type="Pfam" id="PF00702">
    <property type="entry name" value="Hydrolase"/>
    <property type="match status" value="1"/>
</dbReference>
<dbReference type="NCBIfam" id="TIGR01549">
    <property type="entry name" value="HAD-SF-IA-v1"/>
    <property type="match status" value="1"/>
</dbReference>
<evidence type="ECO:0000256" key="2">
    <source>
        <dbReference type="ARBA" id="ARBA00022801"/>
    </source>
</evidence>
<dbReference type="NCBIfam" id="TIGR01509">
    <property type="entry name" value="HAD-SF-IA-v3"/>
    <property type="match status" value="1"/>
</dbReference>
<sequence length="246" mass="26933">MGVAARPGVAGAAPLPTLFFDIDNTLFDYRGAETAAAIAFHDAYAARLAQDKAAFVRQWADHAERYFQRYLDGELTLLQQRRLRIMLAFGFDQTVSVSVLDHLFGRYLAYYEQSWQLFPEVPAALQLLREFPLGIISNGDATQQRKKLQVLGIASLFRHVVVSSDLGISKPDSRIFAEAARLSGGTGGRCIYIGDQPDTDVRAAASAGWQAFLVNREMVDGAPRACLLSVARRILQDHAAGAATVS</sequence>
<dbReference type="PATRIC" id="fig|1349767.4.peg.2628"/>
<dbReference type="OrthoDB" id="148966at2"/>
<protein>
    <submittedName>
        <fullName evidence="4">HAD-superhydrolase, subIA, variant 1 family protein</fullName>
    </submittedName>
</protein>
<dbReference type="Proteomes" id="UP000027604">
    <property type="component" value="Chromosome I"/>
</dbReference>
<dbReference type="SUPFAM" id="SSF56784">
    <property type="entry name" value="HAD-like"/>
    <property type="match status" value="1"/>
</dbReference>
<evidence type="ECO:0000256" key="3">
    <source>
        <dbReference type="ARBA" id="ARBA00022842"/>
    </source>
</evidence>
<keyword evidence="5" id="KW-1185">Reference proteome</keyword>
<evidence type="ECO:0000256" key="1">
    <source>
        <dbReference type="ARBA" id="ARBA00001946"/>
    </source>
</evidence>
<accession>W0V2R8</accession>
<dbReference type="EMBL" id="HG322949">
    <property type="protein sequence ID" value="CDG81557.1"/>
    <property type="molecule type" value="Genomic_DNA"/>
</dbReference>
<dbReference type="GO" id="GO:0016787">
    <property type="term" value="F:hydrolase activity"/>
    <property type="evidence" value="ECO:0007669"/>
    <property type="project" value="UniProtKB-KW"/>
</dbReference>
<dbReference type="Gene3D" id="3.40.50.1000">
    <property type="entry name" value="HAD superfamily/HAD-like"/>
    <property type="match status" value="1"/>
</dbReference>
<comment type="cofactor">
    <cofactor evidence="1">
        <name>Mg(2+)</name>
        <dbReference type="ChEBI" id="CHEBI:18420"/>
    </cofactor>
</comment>
<dbReference type="AlphaFoldDB" id="W0V2R8"/>
<dbReference type="RefSeq" id="WP_038489133.1">
    <property type="nucleotide sequence ID" value="NZ_BCTH01000122.1"/>
</dbReference>
<dbReference type="InterPro" id="IPR051400">
    <property type="entry name" value="HAD-like_hydrolase"/>
</dbReference>
<keyword evidence="2 4" id="KW-0378">Hydrolase</keyword>
<dbReference type="PANTHER" id="PTHR46470">
    <property type="entry name" value="N-ACYLNEURAMINATE-9-PHOSPHATASE"/>
    <property type="match status" value="1"/>
</dbReference>
<gene>
    <name evidence="4" type="ORF">GJA_901</name>
</gene>
<dbReference type="STRING" id="1349767.GJA_901"/>
<dbReference type="PRINTS" id="PR00413">
    <property type="entry name" value="HADHALOGNASE"/>
</dbReference>
<dbReference type="SFLD" id="SFLDG01129">
    <property type="entry name" value="C1.5:_HAD__Beta-PGM__Phosphata"/>
    <property type="match status" value="1"/>
</dbReference>
<dbReference type="InterPro" id="IPR006439">
    <property type="entry name" value="HAD-SF_hydro_IA"/>
</dbReference>
<dbReference type="HOGENOM" id="CLU_045011_8_1_4"/>
<dbReference type="Gene3D" id="1.20.120.1600">
    <property type="match status" value="1"/>
</dbReference>
<evidence type="ECO:0000313" key="4">
    <source>
        <dbReference type="EMBL" id="CDG81557.1"/>
    </source>
</evidence>
<dbReference type="SFLD" id="SFLDS00003">
    <property type="entry name" value="Haloacid_Dehalogenase"/>
    <property type="match status" value="1"/>
</dbReference>